<gene>
    <name evidence="1" type="ORF">ACFPOB_27135</name>
</gene>
<sequence>MTPSPFWMVYGLHQGAPTARHKTLDSAVIEAKRLARLNPEIGFFVLEATHHVVKRDVDVTFIDRDFADIGPAHPDDIPF</sequence>
<proteinExistence type="predicted"/>
<dbReference type="RefSeq" id="WP_377801388.1">
    <property type="nucleotide sequence ID" value="NZ_JBHSLW010000067.1"/>
</dbReference>
<reference evidence="2" key="1">
    <citation type="journal article" date="2019" name="Int. J. Syst. Evol. Microbiol.">
        <title>The Global Catalogue of Microorganisms (GCM) 10K type strain sequencing project: providing services to taxonomists for standard genome sequencing and annotation.</title>
        <authorList>
            <consortium name="The Broad Institute Genomics Platform"/>
            <consortium name="The Broad Institute Genome Sequencing Center for Infectious Disease"/>
            <person name="Wu L."/>
            <person name="Ma J."/>
        </authorList>
    </citation>
    <scope>NUCLEOTIDE SEQUENCE [LARGE SCALE GENOMIC DNA]</scope>
    <source>
        <strain evidence="2">NCAIM B.01391</strain>
    </source>
</reference>
<evidence type="ECO:0000313" key="2">
    <source>
        <dbReference type="Proteomes" id="UP001596053"/>
    </source>
</evidence>
<accession>A0ABW0IYZ0</accession>
<dbReference type="Proteomes" id="UP001596053">
    <property type="component" value="Unassembled WGS sequence"/>
</dbReference>
<comment type="caution">
    <text evidence="1">The sequence shown here is derived from an EMBL/GenBank/DDBJ whole genome shotgun (WGS) entry which is preliminary data.</text>
</comment>
<dbReference type="EMBL" id="JBHSLW010000067">
    <property type="protein sequence ID" value="MFC5423224.1"/>
    <property type="molecule type" value="Genomic_DNA"/>
</dbReference>
<organism evidence="1 2">
    <name type="scientific">Bosea eneae</name>
    <dbReference type="NCBI Taxonomy" id="151454"/>
    <lineage>
        <taxon>Bacteria</taxon>
        <taxon>Pseudomonadati</taxon>
        <taxon>Pseudomonadota</taxon>
        <taxon>Alphaproteobacteria</taxon>
        <taxon>Hyphomicrobiales</taxon>
        <taxon>Boseaceae</taxon>
        <taxon>Bosea</taxon>
    </lineage>
</organism>
<protein>
    <submittedName>
        <fullName evidence="1">Uncharacterized protein</fullName>
    </submittedName>
</protein>
<evidence type="ECO:0000313" key="1">
    <source>
        <dbReference type="EMBL" id="MFC5423224.1"/>
    </source>
</evidence>
<name>A0ABW0IYZ0_9HYPH</name>
<keyword evidence="2" id="KW-1185">Reference proteome</keyword>